<name>A0A0G0MQ02_9BACT</name>
<protein>
    <submittedName>
        <fullName evidence="1">Uncharacterized protein</fullName>
    </submittedName>
</protein>
<evidence type="ECO:0000313" key="2">
    <source>
        <dbReference type="Proteomes" id="UP000034181"/>
    </source>
</evidence>
<gene>
    <name evidence="1" type="ORF">US96_C0005G0017</name>
</gene>
<accession>A0A0G0MQ02</accession>
<reference evidence="1 2" key="1">
    <citation type="journal article" date="2015" name="Nature">
        <title>rRNA introns, odd ribosomes, and small enigmatic genomes across a large radiation of phyla.</title>
        <authorList>
            <person name="Brown C.T."/>
            <person name="Hug L.A."/>
            <person name="Thomas B.C."/>
            <person name="Sharon I."/>
            <person name="Castelle C.J."/>
            <person name="Singh A."/>
            <person name="Wilkins M.J."/>
            <person name="Williams K.H."/>
            <person name="Banfield J.F."/>
        </authorList>
    </citation>
    <scope>NUCLEOTIDE SEQUENCE [LARGE SCALE GENOMIC DNA]</scope>
</reference>
<organism evidence="1 2">
    <name type="scientific">Candidatus Woesebacteria bacterium GW2011_GWB1_38_5b</name>
    <dbReference type="NCBI Taxonomy" id="1618569"/>
    <lineage>
        <taxon>Bacteria</taxon>
        <taxon>Candidatus Woeseibacteriota</taxon>
    </lineage>
</organism>
<dbReference type="Proteomes" id="UP000034181">
    <property type="component" value="Unassembled WGS sequence"/>
</dbReference>
<dbReference type="AlphaFoldDB" id="A0A0G0MQ02"/>
<proteinExistence type="predicted"/>
<sequence length="366" mass="42125">MLILDKIKKEVVRNIPSYFLVIESVGLGRILRSVFSSLFLTNKSGIKVTEIKKLSRHTPLPIYFLLTPEVHKSNDWYGNATWLKKYAGIDDNYSIKAPLEHGSVPTKIIFSQDVETMFPAMLTYSKKRKNYLEKSLGKRVFAIGPYIHYAPNLVSEKKSREEKIRLGKNLLVFTAHSSVDVRNDYDIQNFCKEISRVAKNFDTVRICLYWKDILYGVDEIYRKFGYECVSAGDIFDPLFLPRLKAIINSSTVTMSNSIGTYLGYCVFMGKPHYYVDQKILSSGNKPIIRDSKRLSDSKVTSTIKQAFGKYRETITREQMEIISPEWGFDQIKSPQEIKNILEECELLYKTDLSKKASDGCNFRQIS</sequence>
<evidence type="ECO:0000313" key="1">
    <source>
        <dbReference type="EMBL" id="KKQ75744.1"/>
    </source>
</evidence>
<dbReference type="EMBL" id="LBUZ01000005">
    <property type="protein sequence ID" value="KKQ75744.1"/>
    <property type="molecule type" value="Genomic_DNA"/>
</dbReference>
<comment type="caution">
    <text evidence="1">The sequence shown here is derived from an EMBL/GenBank/DDBJ whole genome shotgun (WGS) entry which is preliminary data.</text>
</comment>